<dbReference type="GO" id="GO:0009045">
    <property type="term" value="F:xylose isomerase activity"/>
    <property type="evidence" value="ECO:0007669"/>
    <property type="project" value="UniProtKB-UniRule"/>
</dbReference>
<feature type="binding site" evidence="9">
    <location>
        <position position="300"/>
    </location>
    <ligand>
        <name>Mg(2+)</name>
        <dbReference type="ChEBI" id="CHEBI:18420"/>
        <label>1</label>
    </ligand>
</feature>
<dbReference type="GO" id="GO:0042732">
    <property type="term" value="P:D-xylose metabolic process"/>
    <property type="evidence" value="ECO:0007669"/>
    <property type="project" value="UniProtKB-UniRule"/>
</dbReference>
<keyword evidence="4 9" id="KW-0859">Xylose metabolism</keyword>
<comment type="similarity">
    <text evidence="1 9 10">Belongs to the xylose isomerase family.</text>
</comment>
<evidence type="ECO:0000256" key="8">
    <source>
        <dbReference type="ARBA" id="ARBA00033659"/>
    </source>
</evidence>
<feature type="binding site" evidence="9">
    <location>
        <position position="272"/>
    </location>
    <ligand>
        <name>Mg(2+)</name>
        <dbReference type="ChEBI" id="CHEBI:18420"/>
        <label>2</label>
    </ligand>
</feature>
<evidence type="ECO:0000313" key="12">
    <source>
        <dbReference type="EMBL" id="KTQ85455.1"/>
    </source>
</evidence>
<dbReference type="AlphaFoldDB" id="A0A175R3S3"/>
<comment type="subunit">
    <text evidence="2 9 11">Homotetramer.</text>
</comment>
<dbReference type="GO" id="GO:0005737">
    <property type="term" value="C:cytoplasm"/>
    <property type="evidence" value="ECO:0007669"/>
    <property type="project" value="UniProtKB-SubCell"/>
</dbReference>
<dbReference type="NCBIfam" id="TIGR02630">
    <property type="entry name" value="xylose_isom_A"/>
    <property type="match status" value="1"/>
</dbReference>
<dbReference type="GO" id="GO:0000287">
    <property type="term" value="F:magnesium ion binding"/>
    <property type="evidence" value="ECO:0007669"/>
    <property type="project" value="UniProtKB-UniRule"/>
</dbReference>
<comment type="subcellular location">
    <subcellularLocation>
        <location evidence="9 11">Cytoplasm</location>
    </subcellularLocation>
</comment>
<accession>A0A175R3S3</accession>
<name>A0A175R3S3_9HYPH</name>
<feature type="binding site" evidence="9">
    <location>
        <position position="272"/>
    </location>
    <ligand>
        <name>Mg(2+)</name>
        <dbReference type="ChEBI" id="CHEBI:18420"/>
        <label>1</label>
    </ligand>
</feature>
<comment type="catalytic activity">
    <reaction evidence="8 9 10">
        <text>alpha-D-xylose = alpha-D-xylulofuranose</text>
        <dbReference type="Rhea" id="RHEA:22816"/>
        <dbReference type="ChEBI" id="CHEBI:28518"/>
        <dbReference type="ChEBI" id="CHEBI:188998"/>
        <dbReference type="EC" id="5.3.1.5"/>
    </reaction>
</comment>
<sequence>MTQGNGFFGLDSSVRFEGEGSTNPLAFRFYDKNRQVMGRSMEDQLRFAICYWHSFTWPGGDPFGGETFNRPWMRQGGDPLAKAKEKAEVAFELFRILDAPFFSFHDVDVAPEGETLAESIKNLNEIADIFEEKMKTHRTRLLWGTANLFSNRRYMAGAATNPDPDVFAYACGQVKAAIDVTHRLGGENYVCWGGREGYETLLNTDMKRELDQLGRFLSMLVEYKHKIGFKGPILIEPKPKEPSKHQYDFDTATVFGFLQKYDLVKDVKLNLEQNHAILAGHSFDHEVKLAYANDLFGSLDINRGDDLLGWDTDQFAMDVKEMTLVFHEMLKHGGFSTGGLNFDAKIRRQSIDPQDLVIAHVASMDACARALLSAERMLADGALEKPLNERYAGWDSAENQAILAGQSSFEAVAERGLGLQPQPRSGRQEYLEGVVNRYVY</sequence>
<dbReference type="PRINTS" id="PR00688">
    <property type="entry name" value="XYLOSISMRASE"/>
</dbReference>
<evidence type="ECO:0000256" key="9">
    <source>
        <dbReference type="HAMAP-Rule" id="MF_00455"/>
    </source>
</evidence>
<dbReference type="Proteomes" id="UP000078272">
    <property type="component" value="Unassembled WGS sequence"/>
</dbReference>
<keyword evidence="9" id="KW-0460">Magnesium</keyword>
<dbReference type="InterPro" id="IPR001998">
    <property type="entry name" value="Xylose_isomerase"/>
</dbReference>
<dbReference type="RefSeq" id="WP_058636395.1">
    <property type="nucleotide sequence ID" value="NZ_LDPZ01000058.1"/>
</dbReference>
<keyword evidence="6 9" id="KW-0413">Isomerase</keyword>
<dbReference type="OrthoDB" id="9763981at2"/>
<evidence type="ECO:0000256" key="4">
    <source>
        <dbReference type="ARBA" id="ARBA00022629"/>
    </source>
</evidence>
<comment type="caution">
    <text evidence="12">The sequence shown here is derived from an EMBL/GenBank/DDBJ whole genome shotgun (WGS) entry which is preliminary data.</text>
</comment>
<feature type="binding site" evidence="9">
    <location>
        <position position="236"/>
    </location>
    <ligand>
        <name>Mg(2+)</name>
        <dbReference type="ChEBI" id="CHEBI:18420"/>
        <label>1</label>
    </ligand>
</feature>
<dbReference type="InterPro" id="IPR013452">
    <property type="entry name" value="Xylose_isom_bac"/>
</dbReference>
<evidence type="ECO:0000256" key="2">
    <source>
        <dbReference type="ARBA" id="ARBA00011881"/>
    </source>
</evidence>
<dbReference type="STRING" id="401562.NS365_09015"/>
<feature type="binding site" evidence="9">
    <location>
        <position position="313"/>
    </location>
    <ligand>
        <name>Mg(2+)</name>
        <dbReference type="ChEBI" id="CHEBI:18420"/>
        <label>2</label>
    </ligand>
</feature>
<comment type="cofactor">
    <cofactor evidence="9">
        <name>Mg(2+)</name>
        <dbReference type="ChEBI" id="CHEBI:18420"/>
    </cofactor>
    <text evidence="9">Binds 2 magnesium ions per subunit.</text>
</comment>
<evidence type="ECO:0000256" key="1">
    <source>
        <dbReference type="ARBA" id="ARBA00005765"/>
    </source>
</evidence>
<feature type="active site" evidence="9">
    <location>
        <position position="105"/>
    </location>
</feature>
<protein>
    <recommendedName>
        <fullName evidence="3 9">Xylose isomerase</fullName>
        <ecNumber evidence="3 9">5.3.1.5</ecNumber>
    </recommendedName>
</protein>
<reference evidence="12 13" key="1">
    <citation type="journal article" date="2016" name="Front. Microbiol.">
        <title>Genomic Resource of Rice Seed Associated Bacteria.</title>
        <authorList>
            <person name="Midha S."/>
            <person name="Bansal K."/>
            <person name="Sharma S."/>
            <person name="Kumar N."/>
            <person name="Patil P.P."/>
            <person name="Chaudhry V."/>
            <person name="Patil P.B."/>
        </authorList>
    </citation>
    <scope>NUCLEOTIDE SEQUENCE [LARGE SCALE GENOMIC DNA]</scope>
    <source>
        <strain evidence="12 13">NS226</strain>
    </source>
</reference>
<evidence type="ECO:0000256" key="5">
    <source>
        <dbReference type="ARBA" id="ARBA00022723"/>
    </source>
</evidence>
<evidence type="ECO:0000313" key="13">
    <source>
        <dbReference type="Proteomes" id="UP000078272"/>
    </source>
</evidence>
<dbReference type="eggNOG" id="COG2115">
    <property type="taxonomic scope" value="Bacteria"/>
</dbReference>
<dbReference type="EC" id="5.3.1.5" evidence="3 9"/>
<dbReference type="SUPFAM" id="SSF51658">
    <property type="entry name" value="Xylose isomerase-like"/>
    <property type="match status" value="1"/>
</dbReference>
<feature type="binding site" evidence="9">
    <location>
        <position position="311"/>
    </location>
    <ligand>
        <name>Mg(2+)</name>
        <dbReference type="ChEBI" id="CHEBI:18420"/>
        <label>2</label>
    </ligand>
</feature>
<feature type="binding site" evidence="9">
    <location>
        <position position="275"/>
    </location>
    <ligand>
        <name>Mg(2+)</name>
        <dbReference type="ChEBI" id="CHEBI:18420"/>
        <label>2</label>
    </ligand>
</feature>
<dbReference type="PANTHER" id="PTHR48408">
    <property type="match status" value="1"/>
</dbReference>
<keyword evidence="9" id="KW-0963">Cytoplasm</keyword>
<evidence type="ECO:0000256" key="7">
    <source>
        <dbReference type="ARBA" id="ARBA00023277"/>
    </source>
</evidence>
<dbReference type="InterPro" id="IPR036237">
    <property type="entry name" value="Xyl_isomerase-like_sf"/>
</dbReference>
<proteinExistence type="inferred from homology"/>
<feature type="binding site" evidence="9">
    <location>
        <position position="343"/>
    </location>
    <ligand>
        <name>Mg(2+)</name>
        <dbReference type="ChEBI" id="CHEBI:18420"/>
        <label>1</label>
    </ligand>
</feature>
<dbReference type="HAMAP" id="MF_00455">
    <property type="entry name" value="Xylose_isom_A"/>
    <property type="match status" value="1"/>
</dbReference>
<organism evidence="12 13">
    <name type="scientific">Aureimonas ureilytica</name>
    <dbReference type="NCBI Taxonomy" id="401562"/>
    <lineage>
        <taxon>Bacteria</taxon>
        <taxon>Pseudomonadati</taxon>
        <taxon>Pseudomonadota</taxon>
        <taxon>Alphaproteobacteria</taxon>
        <taxon>Hyphomicrobiales</taxon>
        <taxon>Aurantimonadaceae</taxon>
        <taxon>Aureimonas</taxon>
    </lineage>
</organism>
<dbReference type="NCBIfam" id="NF003998">
    <property type="entry name" value="PRK05474.1"/>
    <property type="match status" value="1"/>
</dbReference>
<dbReference type="PATRIC" id="fig|401562.3.peg.4034"/>
<evidence type="ECO:0000256" key="10">
    <source>
        <dbReference type="RuleBase" id="RU000609"/>
    </source>
</evidence>
<dbReference type="PANTHER" id="PTHR48408:SF1">
    <property type="entry name" value="XYLOSE ISOMERASE"/>
    <property type="match status" value="1"/>
</dbReference>
<dbReference type="Gene3D" id="3.20.20.150">
    <property type="entry name" value="Divalent-metal-dependent TIM barrel enzymes"/>
    <property type="match status" value="1"/>
</dbReference>
<dbReference type="EMBL" id="LDPZ01000058">
    <property type="protein sequence ID" value="KTQ85455.1"/>
    <property type="molecule type" value="Genomic_DNA"/>
</dbReference>
<evidence type="ECO:0000256" key="3">
    <source>
        <dbReference type="ARBA" id="ARBA00011958"/>
    </source>
</evidence>
<feature type="active site" evidence="9">
    <location>
        <position position="108"/>
    </location>
</feature>
<dbReference type="PROSITE" id="PS51415">
    <property type="entry name" value="XYLOSE_ISOMERASE"/>
    <property type="match status" value="1"/>
</dbReference>
<gene>
    <name evidence="9" type="primary">xylA</name>
    <name evidence="12" type="ORF">NS226_19575</name>
</gene>
<keyword evidence="7 9" id="KW-0119">Carbohydrate metabolism</keyword>
<keyword evidence="5 9" id="KW-0479">Metal-binding</keyword>
<evidence type="ECO:0000256" key="6">
    <source>
        <dbReference type="ARBA" id="ARBA00023235"/>
    </source>
</evidence>
<evidence type="ECO:0000256" key="11">
    <source>
        <dbReference type="RuleBase" id="RU000610"/>
    </source>
</evidence>